<dbReference type="PANTHER" id="PTHR11014">
    <property type="entry name" value="PEPTIDASE M20 FAMILY MEMBER"/>
    <property type="match status" value="1"/>
</dbReference>
<comment type="cofactor">
    <cofactor evidence="2">
        <name>Mn(2+)</name>
        <dbReference type="ChEBI" id="CHEBI:29035"/>
    </cofactor>
    <text evidence="2">The Mn(2+) ion enhances activity.</text>
</comment>
<feature type="binding site" evidence="2">
    <location>
        <position position="154"/>
    </location>
    <ligand>
        <name>Mn(2+)</name>
        <dbReference type="ChEBI" id="CHEBI:29035"/>
        <label>2</label>
    </ligand>
</feature>
<organism evidence="3 4">
    <name type="scientific">Desulfoluna spongiiphila</name>
    <dbReference type="NCBI Taxonomy" id="419481"/>
    <lineage>
        <taxon>Bacteria</taxon>
        <taxon>Pseudomonadati</taxon>
        <taxon>Thermodesulfobacteriota</taxon>
        <taxon>Desulfobacteria</taxon>
        <taxon>Desulfobacterales</taxon>
        <taxon>Desulfolunaceae</taxon>
        <taxon>Desulfoluna</taxon>
    </lineage>
</organism>
<feature type="binding site" evidence="2">
    <location>
        <position position="128"/>
    </location>
    <ligand>
        <name>Mn(2+)</name>
        <dbReference type="ChEBI" id="CHEBI:29035"/>
        <label>2</label>
    </ligand>
</feature>
<accession>A0A1G5HN66</accession>
<dbReference type="Proteomes" id="UP000198870">
    <property type="component" value="Unassembled WGS sequence"/>
</dbReference>
<feature type="binding site" evidence="2">
    <location>
        <position position="95"/>
    </location>
    <ligand>
        <name>Mn(2+)</name>
        <dbReference type="ChEBI" id="CHEBI:29035"/>
        <label>2</label>
    </ligand>
</feature>
<feature type="binding site" evidence="2">
    <location>
        <position position="93"/>
    </location>
    <ligand>
        <name>Mn(2+)</name>
        <dbReference type="ChEBI" id="CHEBI:29035"/>
        <label>2</label>
    </ligand>
</feature>
<dbReference type="AlphaFoldDB" id="A0A1G5HN66"/>
<gene>
    <name evidence="3" type="ORF">SAMN05216233_1158</name>
</gene>
<name>A0A1G5HN66_9BACT</name>
<evidence type="ECO:0000313" key="3">
    <source>
        <dbReference type="EMBL" id="SCY65177.1"/>
    </source>
</evidence>
<evidence type="ECO:0000313" key="4">
    <source>
        <dbReference type="Proteomes" id="UP000198870"/>
    </source>
</evidence>
<dbReference type="SUPFAM" id="SSF53187">
    <property type="entry name" value="Zn-dependent exopeptidases"/>
    <property type="match status" value="1"/>
</dbReference>
<dbReference type="PANTHER" id="PTHR11014:SF169">
    <property type="entry name" value="CLAN MH, FAMILY M20, PEPTIDASE T-LIKE METALLOPEPTIDASE"/>
    <property type="match status" value="1"/>
</dbReference>
<keyword evidence="4" id="KW-1185">Reference proteome</keyword>
<keyword evidence="2" id="KW-0464">Manganese</keyword>
<dbReference type="PIRSF" id="PIRSF005962">
    <property type="entry name" value="Pept_M20D_amidohydro"/>
    <property type="match status" value="1"/>
</dbReference>
<dbReference type="Pfam" id="PF01546">
    <property type="entry name" value="Peptidase_M20"/>
    <property type="match status" value="1"/>
</dbReference>
<keyword evidence="2" id="KW-0479">Metal-binding</keyword>
<evidence type="ECO:0000256" key="1">
    <source>
        <dbReference type="ARBA" id="ARBA00022801"/>
    </source>
</evidence>
<feature type="binding site" evidence="2">
    <location>
        <position position="346"/>
    </location>
    <ligand>
        <name>Mn(2+)</name>
        <dbReference type="ChEBI" id="CHEBI:29035"/>
        <label>2</label>
    </ligand>
</feature>
<dbReference type="Gene3D" id="3.40.630.10">
    <property type="entry name" value="Zn peptidases"/>
    <property type="match status" value="1"/>
</dbReference>
<keyword evidence="1 3" id="KW-0378">Hydrolase</keyword>
<dbReference type="SUPFAM" id="SSF55031">
    <property type="entry name" value="Bacterial exopeptidase dimerisation domain"/>
    <property type="match status" value="1"/>
</dbReference>
<protein>
    <submittedName>
        <fullName evidence="3">Amidohydrolase</fullName>
    </submittedName>
</protein>
<dbReference type="Gene3D" id="3.30.70.360">
    <property type="match status" value="1"/>
</dbReference>
<dbReference type="InterPro" id="IPR036264">
    <property type="entry name" value="Bact_exopeptidase_dim_dom"/>
</dbReference>
<dbReference type="GO" id="GO:0016787">
    <property type="term" value="F:hydrolase activity"/>
    <property type="evidence" value="ECO:0007669"/>
    <property type="project" value="UniProtKB-KW"/>
</dbReference>
<sequence>MDDELIRLRHELHRIPEASGQEIKTAARVAEWLGGCDHHGMVTDVGGHGVAVFFDGPATGETLLFRADLDGVPVAEMTGSPYASTHKGLAHACGHDGHMAILCGLARTLSEVPPARGRVVLLFQPAEETGAGADAVIQDPRFQGFIPDRVFSLHNLPGKPLGQVCVPDRLFACASLGMDIHLSGTPSHAAWPEHGHSPMPIVQALLSDEELLGREQGGPFFMTTVTHLQMGSPGFGVSPGEARIQLTLRAEADAYLDYRMSLIKKKMGERAGLLGLGCEVMVTNEFPGTPVDPEVAAEVVEAASRVGLDVASLSEPMRWSEDFGWFTHRYPGVMVGLGAGEGPQLHNADYNFPDALIEPGVVLFSAIVRHFLRSTPM</sequence>
<dbReference type="RefSeq" id="WP_175469915.1">
    <property type="nucleotide sequence ID" value="NZ_FMUX01000015.1"/>
</dbReference>
<reference evidence="3 4" key="1">
    <citation type="submission" date="2016-10" db="EMBL/GenBank/DDBJ databases">
        <authorList>
            <person name="de Groot N.N."/>
        </authorList>
    </citation>
    <scope>NUCLEOTIDE SEQUENCE [LARGE SCALE GENOMIC DNA]</scope>
    <source>
        <strain evidence="3 4">AA1</strain>
    </source>
</reference>
<evidence type="ECO:0000256" key="2">
    <source>
        <dbReference type="PIRSR" id="PIRSR005962-1"/>
    </source>
</evidence>
<dbReference type="STRING" id="419481.SAMN05216233_1158"/>
<dbReference type="EMBL" id="FMUX01000015">
    <property type="protein sequence ID" value="SCY65177.1"/>
    <property type="molecule type" value="Genomic_DNA"/>
</dbReference>
<dbReference type="GO" id="GO:0046872">
    <property type="term" value="F:metal ion binding"/>
    <property type="evidence" value="ECO:0007669"/>
    <property type="project" value="UniProtKB-KW"/>
</dbReference>
<dbReference type="InterPro" id="IPR017439">
    <property type="entry name" value="Amidohydrolase"/>
</dbReference>
<dbReference type="NCBIfam" id="TIGR01891">
    <property type="entry name" value="amidohydrolases"/>
    <property type="match status" value="1"/>
</dbReference>
<proteinExistence type="predicted"/>
<dbReference type="InterPro" id="IPR002933">
    <property type="entry name" value="Peptidase_M20"/>
</dbReference>